<reference evidence="4" key="1">
    <citation type="submission" date="2021-05" db="EMBL/GenBank/DDBJ databases">
        <authorList>
            <person name="Pietrasiak N."/>
            <person name="Ward R."/>
            <person name="Stajich J.E."/>
            <person name="Kurbessoian T."/>
        </authorList>
    </citation>
    <scope>NUCLEOTIDE SEQUENCE</scope>
    <source>
        <strain evidence="4">UHER 2000/2452</strain>
    </source>
</reference>
<feature type="domain" description="Tyr recombinase" evidence="3">
    <location>
        <begin position="220"/>
        <end position="447"/>
    </location>
</feature>
<dbReference type="Proteomes" id="UP000757435">
    <property type="component" value="Unassembled WGS sequence"/>
</dbReference>
<proteinExistence type="predicted"/>
<keyword evidence="1" id="KW-0233">DNA recombination</keyword>
<name>A0A951QGH9_9CYAN</name>
<dbReference type="GO" id="GO:0003677">
    <property type="term" value="F:DNA binding"/>
    <property type="evidence" value="ECO:0007669"/>
    <property type="project" value="InterPro"/>
</dbReference>
<dbReference type="EMBL" id="JAHHHD010000036">
    <property type="protein sequence ID" value="MBW4661411.1"/>
    <property type="molecule type" value="Genomic_DNA"/>
</dbReference>
<comment type="caution">
    <text evidence="4">The sequence shown here is derived from an EMBL/GenBank/DDBJ whole genome shotgun (WGS) entry which is preliminary data.</text>
</comment>
<dbReference type="PROSITE" id="PS51898">
    <property type="entry name" value="TYR_RECOMBINASE"/>
    <property type="match status" value="1"/>
</dbReference>
<dbReference type="AlphaFoldDB" id="A0A951QGH9"/>
<organism evidence="4 5">
    <name type="scientific">Drouetiella hepatica Uher 2000/2452</name>
    <dbReference type="NCBI Taxonomy" id="904376"/>
    <lineage>
        <taxon>Bacteria</taxon>
        <taxon>Bacillati</taxon>
        <taxon>Cyanobacteriota</taxon>
        <taxon>Cyanophyceae</taxon>
        <taxon>Oculatellales</taxon>
        <taxon>Oculatellaceae</taxon>
        <taxon>Drouetiella</taxon>
    </lineage>
</organism>
<feature type="compositionally biased region" description="Basic residues" evidence="2">
    <location>
        <begin position="1"/>
        <end position="15"/>
    </location>
</feature>
<dbReference type="SUPFAM" id="SSF56349">
    <property type="entry name" value="DNA breaking-rejoining enzymes"/>
    <property type="match status" value="1"/>
</dbReference>
<sequence>MSTRKNIKVTRKKERVPRSPRGTISCTVRPSKQKGQPGSIRINIPASLRKHEEQEFFMLGLPATQQNLTAVQGVLDKINVRTHTLKELNVNDMSKQELKSYILYQLGQPEQSKVKLNIELAVDELFLEHMKYLELVLRRSKSTLSNYQTAYNIITNLNTKILSDVKNILEELSQLEYAVYYQTLLKLSVCCNWAIEENKIHKNPFLSVIKALKEPRPSDEHPDPFSRQAMERIIEAYRSHPYYHRYADLVEFYFLTGLRTGEAIALLWSDIDFERGLIYIRKTIAIVRGKHDPRNETKTGKDREFPIEDPALERLLRRLSSLNKNPDGFVFQEPTGLHINRKSFYNSWHENRIVRILKSGVQKEYFTAGIVSKLAALGEEHGGIDHYRPQYNTRHTFISLAVEGRIELNESTMREIMDLAAYVGNTADIILKHYLGRSNKREIVVISCSSEDSRAFNEVKGENLKDEVIQTQQIINLEQQNSQLKTALQSIVQLVDTVLLQYVPETLRLQLSAFVTTLVSTHLPNFAPSKSESSNLVDEDIAKCVAWLTLESDSDT</sequence>
<dbReference type="GO" id="GO:0006310">
    <property type="term" value="P:DNA recombination"/>
    <property type="evidence" value="ECO:0007669"/>
    <property type="project" value="UniProtKB-KW"/>
</dbReference>
<feature type="region of interest" description="Disordered" evidence="2">
    <location>
        <begin position="1"/>
        <end position="22"/>
    </location>
</feature>
<accession>A0A951QGH9</accession>
<evidence type="ECO:0000259" key="3">
    <source>
        <dbReference type="PROSITE" id="PS51898"/>
    </source>
</evidence>
<evidence type="ECO:0000313" key="4">
    <source>
        <dbReference type="EMBL" id="MBW4661411.1"/>
    </source>
</evidence>
<dbReference type="PANTHER" id="PTHR30349:SF64">
    <property type="entry name" value="PROPHAGE INTEGRASE INTD-RELATED"/>
    <property type="match status" value="1"/>
</dbReference>
<dbReference type="Gene3D" id="1.10.443.10">
    <property type="entry name" value="Intergrase catalytic core"/>
    <property type="match status" value="1"/>
</dbReference>
<reference evidence="4" key="2">
    <citation type="journal article" date="2022" name="Microbiol. Resour. Announc.">
        <title>Metagenome Sequencing to Explore Phylogenomics of Terrestrial Cyanobacteria.</title>
        <authorList>
            <person name="Ward R.D."/>
            <person name="Stajich J.E."/>
            <person name="Johansen J.R."/>
            <person name="Huntemann M."/>
            <person name="Clum A."/>
            <person name="Foster B."/>
            <person name="Foster B."/>
            <person name="Roux S."/>
            <person name="Palaniappan K."/>
            <person name="Varghese N."/>
            <person name="Mukherjee S."/>
            <person name="Reddy T.B.K."/>
            <person name="Daum C."/>
            <person name="Copeland A."/>
            <person name="Chen I.A."/>
            <person name="Ivanova N.N."/>
            <person name="Kyrpides N.C."/>
            <person name="Shapiro N."/>
            <person name="Eloe-Fadrosh E.A."/>
            <person name="Pietrasiak N."/>
        </authorList>
    </citation>
    <scope>NUCLEOTIDE SEQUENCE</scope>
    <source>
        <strain evidence="4">UHER 2000/2452</strain>
    </source>
</reference>
<dbReference type="InterPro" id="IPR002104">
    <property type="entry name" value="Integrase_catalytic"/>
</dbReference>
<dbReference type="InterPro" id="IPR050090">
    <property type="entry name" value="Tyrosine_recombinase_XerCD"/>
</dbReference>
<evidence type="ECO:0000256" key="1">
    <source>
        <dbReference type="ARBA" id="ARBA00023172"/>
    </source>
</evidence>
<evidence type="ECO:0000256" key="2">
    <source>
        <dbReference type="SAM" id="MobiDB-lite"/>
    </source>
</evidence>
<dbReference type="GO" id="GO:0015074">
    <property type="term" value="P:DNA integration"/>
    <property type="evidence" value="ECO:0007669"/>
    <property type="project" value="InterPro"/>
</dbReference>
<evidence type="ECO:0000313" key="5">
    <source>
        <dbReference type="Proteomes" id="UP000757435"/>
    </source>
</evidence>
<dbReference type="InterPro" id="IPR011010">
    <property type="entry name" value="DNA_brk_join_enz"/>
</dbReference>
<dbReference type="Pfam" id="PF00589">
    <property type="entry name" value="Phage_integrase"/>
    <property type="match status" value="1"/>
</dbReference>
<protein>
    <submittedName>
        <fullName evidence="4">Tyrosine-type recombinase/integrase</fullName>
    </submittedName>
</protein>
<dbReference type="InterPro" id="IPR013762">
    <property type="entry name" value="Integrase-like_cat_sf"/>
</dbReference>
<gene>
    <name evidence="4" type="ORF">KME15_22275</name>
</gene>
<dbReference type="PANTHER" id="PTHR30349">
    <property type="entry name" value="PHAGE INTEGRASE-RELATED"/>
    <property type="match status" value="1"/>
</dbReference>